<proteinExistence type="predicted"/>
<dbReference type="Proteomes" id="UP000593765">
    <property type="component" value="Chromosome"/>
</dbReference>
<dbReference type="AlphaFoldDB" id="A0A7M2WZE4"/>
<dbReference type="Gene3D" id="3.40.50.410">
    <property type="entry name" value="von Willebrand factor, type A domain"/>
    <property type="match status" value="1"/>
</dbReference>
<feature type="chain" id="PRO_5034474235" evidence="1">
    <location>
        <begin position="31"/>
        <end position="193"/>
    </location>
</feature>
<reference evidence="2 3" key="1">
    <citation type="submission" date="2020-10" db="EMBL/GenBank/DDBJ databases">
        <title>Wide distribution of Phycisphaera-like planctomycetes from WD2101 soil group in peatlands and genome analysis of the first cultivated representative.</title>
        <authorList>
            <person name="Dedysh S.N."/>
            <person name="Beletsky A.V."/>
            <person name="Ivanova A."/>
            <person name="Kulichevskaya I.S."/>
            <person name="Suzina N.E."/>
            <person name="Philippov D.A."/>
            <person name="Rakitin A.L."/>
            <person name="Mardanov A.V."/>
            <person name="Ravin N.V."/>
        </authorList>
    </citation>
    <scope>NUCLEOTIDE SEQUENCE [LARGE SCALE GENOMIC DNA]</scope>
    <source>
        <strain evidence="2 3">M1803</strain>
    </source>
</reference>
<accession>A0A7M2WZE4</accession>
<protein>
    <submittedName>
        <fullName evidence="2">Uncharacterized protein</fullName>
    </submittedName>
</protein>
<sequence length="193" mass="21371">MRRFSNVAIGPVVLMLALTFAMQRAGYAQVADTRKIGFVCHMTNDATAKVVKKELARFISALRPTQSFDVIVVTEKGDAAGYAKDGVPVAATDDNKRLVLQFLETVKPTRSDNPIAAMKLALGRKYTLLYFLTDAPTLHKDFTEPKITALNVNKIRISTLLFETFTKPTEAMLISIAEKNAGHFRYIRASDSN</sequence>
<dbReference type="InterPro" id="IPR036465">
    <property type="entry name" value="vWFA_dom_sf"/>
</dbReference>
<dbReference type="EMBL" id="CP063458">
    <property type="protein sequence ID" value="QOV90856.1"/>
    <property type="molecule type" value="Genomic_DNA"/>
</dbReference>
<dbReference type="KEGG" id="hbs:IPV69_05715"/>
<evidence type="ECO:0000313" key="3">
    <source>
        <dbReference type="Proteomes" id="UP000593765"/>
    </source>
</evidence>
<name>A0A7M2WZE4_9BACT</name>
<organism evidence="2 3">
    <name type="scientific">Humisphaera borealis</name>
    <dbReference type="NCBI Taxonomy" id="2807512"/>
    <lineage>
        <taxon>Bacteria</taxon>
        <taxon>Pseudomonadati</taxon>
        <taxon>Planctomycetota</taxon>
        <taxon>Phycisphaerae</taxon>
        <taxon>Tepidisphaerales</taxon>
        <taxon>Tepidisphaeraceae</taxon>
        <taxon>Humisphaera</taxon>
    </lineage>
</organism>
<keyword evidence="3" id="KW-1185">Reference proteome</keyword>
<evidence type="ECO:0000256" key="1">
    <source>
        <dbReference type="SAM" id="SignalP"/>
    </source>
</evidence>
<feature type="signal peptide" evidence="1">
    <location>
        <begin position="1"/>
        <end position="30"/>
    </location>
</feature>
<keyword evidence="1" id="KW-0732">Signal</keyword>
<dbReference type="RefSeq" id="WP_206293960.1">
    <property type="nucleotide sequence ID" value="NZ_CP063458.1"/>
</dbReference>
<evidence type="ECO:0000313" key="2">
    <source>
        <dbReference type="EMBL" id="QOV90856.1"/>
    </source>
</evidence>
<gene>
    <name evidence="2" type="ORF">IPV69_05715</name>
</gene>